<evidence type="ECO:0000256" key="1">
    <source>
        <dbReference type="ARBA" id="ARBA00001971"/>
    </source>
</evidence>
<dbReference type="InterPro" id="IPR002401">
    <property type="entry name" value="Cyt_P450_E_grp-I"/>
</dbReference>
<keyword evidence="12" id="KW-0472">Membrane</keyword>
<evidence type="ECO:0000256" key="13">
    <source>
        <dbReference type="PIRSR" id="PIRSR602401-1"/>
    </source>
</evidence>
<evidence type="ECO:0008006" key="18">
    <source>
        <dbReference type="Google" id="ProtNLM"/>
    </source>
</evidence>
<reference evidence="17" key="1">
    <citation type="submission" date="2012-12" db="EMBL/GenBank/DDBJ databases">
        <authorList>
            <person name="Hellsten U."/>
            <person name="Grimwood J."/>
            <person name="Chapman J.A."/>
            <person name="Shapiro H."/>
            <person name="Aerts A."/>
            <person name="Otillar R.P."/>
            <person name="Terry A.Y."/>
            <person name="Boore J.L."/>
            <person name="Simakov O."/>
            <person name="Marletaz F."/>
            <person name="Cho S.-J."/>
            <person name="Edsinger-Gonzales E."/>
            <person name="Havlak P."/>
            <person name="Kuo D.-H."/>
            <person name="Larsson T."/>
            <person name="Lv J."/>
            <person name="Arendt D."/>
            <person name="Savage R."/>
            <person name="Osoegawa K."/>
            <person name="de Jong P."/>
            <person name="Lindberg D.R."/>
            <person name="Seaver E.C."/>
            <person name="Weisblat D.A."/>
            <person name="Putnam N.H."/>
            <person name="Grigoriev I.V."/>
            <person name="Rokhsar D.S."/>
        </authorList>
    </citation>
    <scope>NUCLEOTIDE SEQUENCE</scope>
    <source>
        <strain evidence="17">I ESC-2004</strain>
    </source>
</reference>
<dbReference type="InterPro" id="IPR050182">
    <property type="entry name" value="Cytochrome_P450_fam2"/>
</dbReference>
<comment type="similarity">
    <text evidence="4 14">Belongs to the cytochrome P450 family.</text>
</comment>
<keyword evidence="7" id="KW-0256">Endoplasmic reticulum</keyword>
<dbReference type="PANTHER" id="PTHR24300:SF403">
    <property type="entry name" value="CYTOCHROME P450 306A1"/>
    <property type="match status" value="1"/>
</dbReference>
<accession>R7VK13</accession>
<evidence type="ECO:0000256" key="11">
    <source>
        <dbReference type="ARBA" id="ARBA00023033"/>
    </source>
</evidence>
<dbReference type="EnsemblMetazoa" id="CapteT119145">
    <property type="protein sequence ID" value="CapteP119145"/>
    <property type="gene ID" value="CapteG119145"/>
</dbReference>
<evidence type="ECO:0000313" key="16">
    <source>
        <dbReference type="EnsemblMetazoa" id="CapteP119145"/>
    </source>
</evidence>
<dbReference type="PRINTS" id="PR00385">
    <property type="entry name" value="P450"/>
</dbReference>
<gene>
    <name evidence="15" type="ORF">CAPTEDRAFT_119145</name>
</gene>
<evidence type="ECO:0000256" key="4">
    <source>
        <dbReference type="ARBA" id="ARBA00010617"/>
    </source>
</evidence>
<keyword evidence="11 14" id="KW-0503">Monooxygenase</keyword>
<dbReference type="GO" id="GO:0005789">
    <property type="term" value="C:endoplasmic reticulum membrane"/>
    <property type="evidence" value="ECO:0007669"/>
    <property type="project" value="UniProtKB-SubCell"/>
</dbReference>
<evidence type="ECO:0000313" key="17">
    <source>
        <dbReference type="Proteomes" id="UP000014760"/>
    </source>
</evidence>
<dbReference type="InterPro" id="IPR036396">
    <property type="entry name" value="Cyt_P450_sf"/>
</dbReference>
<dbReference type="GO" id="GO:0008395">
    <property type="term" value="F:steroid hydroxylase activity"/>
    <property type="evidence" value="ECO:0007669"/>
    <property type="project" value="TreeGrafter"/>
</dbReference>
<name>R7VK13_CAPTE</name>
<reference evidence="15 17" key="2">
    <citation type="journal article" date="2013" name="Nature">
        <title>Insights into bilaterian evolution from three spiralian genomes.</title>
        <authorList>
            <person name="Simakov O."/>
            <person name="Marletaz F."/>
            <person name="Cho S.J."/>
            <person name="Edsinger-Gonzales E."/>
            <person name="Havlak P."/>
            <person name="Hellsten U."/>
            <person name="Kuo D.H."/>
            <person name="Larsson T."/>
            <person name="Lv J."/>
            <person name="Arendt D."/>
            <person name="Savage R."/>
            <person name="Osoegawa K."/>
            <person name="de Jong P."/>
            <person name="Grimwood J."/>
            <person name="Chapman J.A."/>
            <person name="Shapiro H."/>
            <person name="Aerts A."/>
            <person name="Otillar R.P."/>
            <person name="Terry A.Y."/>
            <person name="Boore J.L."/>
            <person name="Grigoriev I.V."/>
            <person name="Lindberg D.R."/>
            <person name="Seaver E.C."/>
            <person name="Weisblat D.A."/>
            <person name="Putnam N.H."/>
            <person name="Rokhsar D.S."/>
        </authorList>
    </citation>
    <scope>NUCLEOTIDE SEQUENCE</scope>
    <source>
        <strain evidence="15 17">I ESC-2004</strain>
    </source>
</reference>
<evidence type="ECO:0000256" key="3">
    <source>
        <dbReference type="ARBA" id="ARBA00004406"/>
    </source>
</evidence>
<dbReference type="GO" id="GO:0006805">
    <property type="term" value="P:xenobiotic metabolic process"/>
    <property type="evidence" value="ECO:0007669"/>
    <property type="project" value="TreeGrafter"/>
</dbReference>
<dbReference type="PRINTS" id="PR00463">
    <property type="entry name" value="EP450I"/>
</dbReference>
<evidence type="ECO:0000256" key="10">
    <source>
        <dbReference type="ARBA" id="ARBA00023004"/>
    </source>
</evidence>
<reference evidence="16" key="3">
    <citation type="submission" date="2015-06" db="UniProtKB">
        <authorList>
            <consortium name="EnsemblMetazoa"/>
        </authorList>
    </citation>
    <scope>IDENTIFICATION</scope>
</reference>
<proteinExistence type="inferred from homology"/>
<dbReference type="FunFam" id="1.10.630.10:FF:000238">
    <property type="entry name" value="Cytochrome P450 2A6"/>
    <property type="match status" value="1"/>
</dbReference>
<evidence type="ECO:0000256" key="2">
    <source>
        <dbReference type="ARBA" id="ARBA00004174"/>
    </source>
</evidence>
<evidence type="ECO:0000313" key="15">
    <source>
        <dbReference type="EMBL" id="ELU16951.1"/>
    </source>
</evidence>
<dbReference type="OrthoDB" id="3934656at2759"/>
<comment type="subcellular location">
    <subcellularLocation>
        <location evidence="3">Endoplasmic reticulum membrane</location>
        <topology evidence="3">Peripheral membrane protein</topology>
    </subcellularLocation>
    <subcellularLocation>
        <location evidence="2">Microsome membrane</location>
        <topology evidence="2">Peripheral membrane protein</topology>
    </subcellularLocation>
</comment>
<dbReference type="GO" id="GO:0016712">
    <property type="term" value="F:oxidoreductase activity, acting on paired donors, with incorporation or reduction of molecular oxygen, reduced flavin or flavoprotein as one donor, and incorporation of one atom of oxygen"/>
    <property type="evidence" value="ECO:0007669"/>
    <property type="project" value="TreeGrafter"/>
</dbReference>
<evidence type="ECO:0000256" key="14">
    <source>
        <dbReference type="RuleBase" id="RU000461"/>
    </source>
</evidence>
<keyword evidence="17" id="KW-1185">Reference proteome</keyword>
<dbReference type="OMA" id="YDHIFAN"/>
<dbReference type="InterPro" id="IPR001128">
    <property type="entry name" value="Cyt_P450"/>
</dbReference>
<evidence type="ECO:0000256" key="8">
    <source>
        <dbReference type="ARBA" id="ARBA00022848"/>
    </source>
</evidence>
<dbReference type="EMBL" id="AMQN01017182">
    <property type="status" value="NOT_ANNOTATED_CDS"/>
    <property type="molecule type" value="Genomic_DNA"/>
</dbReference>
<dbReference type="AlphaFoldDB" id="R7VK13"/>
<dbReference type="SUPFAM" id="SSF48264">
    <property type="entry name" value="Cytochrome P450"/>
    <property type="match status" value="1"/>
</dbReference>
<dbReference type="InterPro" id="IPR017972">
    <property type="entry name" value="Cyt_P450_CS"/>
</dbReference>
<dbReference type="Pfam" id="PF00067">
    <property type="entry name" value="p450"/>
    <property type="match status" value="1"/>
</dbReference>
<sequence>MEHRYPVLAIGLLGFLTHSWIRIRRLPPGPWGWPLVGSMFHYQDFSEGRAHVTMQEKYGAISSVRIGSELQIWLNSYDVIREAFVKRSSEFFHRYVNNSFELLGFDDDVFLKSYDAEWKKKKSFLMSSLKSCGFGTSSLEGKIQNGVDALISHLIEIQAKAGHEGYCVRAPLRWLAVNIMSDIVFSEHYGPNDDALHVYIDAVDDLFNVTPYQQLILDSFPMWALHLFTPSLHKDMRNRGNKLRSLVRTRVEDHKEKLVPGESRDFTHALLKEWGNGEEAISKIVHNIVLITPDSADTLPLAIEWLLVYTAKYQDVQEKIYQEIDENIGGKQDISLKDKALLPYLEASILETFRLANMFITTVAHSVHQDLRLEGYAIPKGSSVFGNLLSVHMNPKWFPEPEKFKPERYLNHEGKFVSNEHVIPFGLGPRACLGQVLSKMEIFIIAAKLLRSLHFRFADEDQSVEGILIGIVRRPPTSKIITSKRN</sequence>
<dbReference type="EMBL" id="KB292810">
    <property type="protein sequence ID" value="ELU16951.1"/>
    <property type="molecule type" value="Genomic_DNA"/>
</dbReference>
<dbReference type="Proteomes" id="UP000014760">
    <property type="component" value="Unassembled WGS sequence"/>
</dbReference>
<evidence type="ECO:0000256" key="9">
    <source>
        <dbReference type="ARBA" id="ARBA00023002"/>
    </source>
</evidence>
<dbReference type="HOGENOM" id="CLU_001570_22_3_1"/>
<dbReference type="PROSITE" id="PS00086">
    <property type="entry name" value="CYTOCHROME_P450"/>
    <property type="match status" value="1"/>
</dbReference>
<evidence type="ECO:0000256" key="5">
    <source>
        <dbReference type="ARBA" id="ARBA00022617"/>
    </source>
</evidence>
<dbReference type="Gene3D" id="1.10.630.10">
    <property type="entry name" value="Cytochrome P450"/>
    <property type="match status" value="1"/>
</dbReference>
<keyword evidence="10 13" id="KW-0408">Iron</keyword>
<evidence type="ECO:0000256" key="6">
    <source>
        <dbReference type="ARBA" id="ARBA00022723"/>
    </source>
</evidence>
<dbReference type="STRING" id="283909.R7VK13"/>
<dbReference type="GO" id="GO:0020037">
    <property type="term" value="F:heme binding"/>
    <property type="evidence" value="ECO:0007669"/>
    <property type="project" value="InterPro"/>
</dbReference>
<keyword evidence="9 14" id="KW-0560">Oxidoreductase</keyword>
<dbReference type="GO" id="GO:0005506">
    <property type="term" value="F:iron ion binding"/>
    <property type="evidence" value="ECO:0007669"/>
    <property type="project" value="InterPro"/>
</dbReference>
<comment type="cofactor">
    <cofactor evidence="1 13">
        <name>heme</name>
        <dbReference type="ChEBI" id="CHEBI:30413"/>
    </cofactor>
</comment>
<evidence type="ECO:0000256" key="7">
    <source>
        <dbReference type="ARBA" id="ARBA00022824"/>
    </source>
</evidence>
<dbReference type="PANTHER" id="PTHR24300">
    <property type="entry name" value="CYTOCHROME P450 508A4-RELATED"/>
    <property type="match status" value="1"/>
</dbReference>
<evidence type="ECO:0000256" key="12">
    <source>
        <dbReference type="ARBA" id="ARBA00023136"/>
    </source>
</evidence>
<feature type="binding site" description="axial binding residue" evidence="13">
    <location>
        <position position="432"/>
    </location>
    <ligand>
        <name>heme</name>
        <dbReference type="ChEBI" id="CHEBI:30413"/>
    </ligand>
    <ligandPart>
        <name>Fe</name>
        <dbReference type="ChEBI" id="CHEBI:18248"/>
    </ligandPart>
</feature>
<keyword evidence="6 13" id="KW-0479">Metal-binding</keyword>
<keyword evidence="5 13" id="KW-0349">Heme</keyword>
<organism evidence="15">
    <name type="scientific">Capitella teleta</name>
    <name type="common">Polychaete worm</name>
    <dbReference type="NCBI Taxonomy" id="283909"/>
    <lineage>
        <taxon>Eukaryota</taxon>
        <taxon>Metazoa</taxon>
        <taxon>Spiralia</taxon>
        <taxon>Lophotrochozoa</taxon>
        <taxon>Annelida</taxon>
        <taxon>Polychaeta</taxon>
        <taxon>Sedentaria</taxon>
        <taxon>Scolecida</taxon>
        <taxon>Capitellidae</taxon>
        <taxon>Capitella</taxon>
    </lineage>
</organism>
<keyword evidence="8" id="KW-0492">Microsome</keyword>
<dbReference type="GO" id="GO:0006082">
    <property type="term" value="P:organic acid metabolic process"/>
    <property type="evidence" value="ECO:0007669"/>
    <property type="project" value="TreeGrafter"/>
</dbReference>
<protein>
    <recommendedName>
        <fullName evidence="18">Cytochrome P450</fullName>
    </recommendedName>
</protein>